<dbReference type="RefSeq" id="WP_058353032.1">
    <property type="nucleotide sequence ID" value="NZ_CABMMD010000162.1"/>
</dbReference>
<accession>A0A0V8QE66</accession>
<organism evidence="1 2">
    <name type="scientific">Acetivibrio ethanolgignens</name>
    <dbReference type="NCBI Taxonomy" id="290052"/>
    <lineage>
        <taxon>Bacteria</taxon>
        <taxon>Bacillati</taxon>
        <taxon>Bacillota</taxon>
        <taxon>Clostridia</taxon>
        <taxon>Eubacteriales</taxon>
        <taxon>Oscillospiraceae</taxon>
        <taxon>Acetivibrio</taxon>
    </lineage>
</organism>
<dbReference type="Proteomes" id="UP000054874">
    <property type="component" value="Unassembled WGS sequence"/>
</dbReference>
<proteinExistence type="predicted"/>
<dbReference type="EMBL" id="LNAM01000162">
    <property type="protein sequence ID" value="KSV58762.1"/>
    <property type="molecule type" value="Genomic_DNA"/>
</dbReference>
<name>A0A0V8QE66_9FIRM</name>
<evidence type="ECO:0000313" key="1">
    <source>
        <dbReference type="EMBL" id="KSV58762.1"/>
    </source>
</evidence>
<evidence type="ECO:0000313" key="2">
    <source>
        <dbReference type="Proteomes" id="UP000054874"/>
    </source>
</evidence>
<dbReference type="STRING" id="290052.ASU35_11910"/>
<sequence length="156" mass="18449">MNKDLQYLLNTGNITGKRTLRVIREEGPVAYVTEYRMNSKLGPFTWYIVWLDPECPDREIAKTASIYIHDARARMYFPPFLDTRIPPENRVEPQRTELMRKYGLKEYNKFDYVIATKGLSPIKKGYVIEVEPKDCEYDEIHAIEEIVQEYHRTLPS</sequence>
<keyword evidence="2" id="KW-1185">Reference proteome</keyword>
<protein>
    <submittedName>
        <fullName evidence="1">Uncharacterized protein</fullName>
    </submittedName>
</protein>
<reference evidence="1 2" key="1">
    <citation type="submission" date="2015-11" db="EMBL/GenBank/DDBJ databases">
        <title>Butyribacter intestini gen. nov., sp. nov., a butyric acid-producing bacterium of the family Lachnospiraceae isolated from the human faeces.</title>
        <authorList>
            <person name="Zou Y."/>
            <person name="Xue W."/>
            <person name="Luo G."/>
            <person name="Lv M."/>
        </authorList>
    </citation>
    <scope>NUCLEOTIDE SEQUENCE [LARGE SCALE GENOMIC DNA]</scope>
    <source>
        <strain evidence="1 2">ACET-33324</strain>
    </source>
</reference>
<comment type="caution">
    <text evidence="1">The sequence shown here is derived from an EMBL/GenBank/DDBJ whole genome shotgun (WGS) entry which is preliminary data.</text>
</comment>
<gene>
    <name evidence="1" type="ORF">ASU35_11910</name>
</gene>
<dbReference type="AlphaFoldDB" id="A0A0V8QE66"/>